<dbReference type="AlphaFoldDB" id="F7AVY6"/>
<reference evidence="7" key="2">
    <citation type="submission" date="2025-08" db="UniProtKB">
        <authorList>
            <consortium name="Ensembl"/>
        </authorList>
    </citation>
    <scope>IDENTIFICATION</scope>
</reference>
<dbReference type="InterPro" id="IPR003439">
    <property type="entry name" value="ABC_transporter-like_ATP-bd"/>
</dbReference>
<dbReference type="SUPFAM" id="SSF52540">
    <property type="entry name" value="P-loop containing nucleoside triphosphate hydrolases"/>
    <property type="match status" value="2"/>
</dbReference>
<feature type="region of interest" description="Disordered" evidence="5">
    <location>
        <begin position="128"/>
        <end position="148"/>
    </location>
</feature>
<proteinExistence type="inferred from homology"/>
<feature type="compositionally biased region" description="Basic and acidic residues" evidence="5">
    <location>
        <begin position="419"/>
        <end position="436"/>
    </location>
</feature>
<dbReference type="Ensembl" id="ENSCINT00000011067.3">
    <property type="protein sequence ID" value="ENSCINP00000011067.3"/>
    <property type="gene ID" value="ENSCING00000005370.3"/>
</dbReference>
<organism evidence="7 8">
    <name type="scientific">Ciona intestinalis</name>
    <name type="common">Transparent sea squirt</name>
    <name type="synonym">Ascidia intestinalis</name>
    <dbReference type="NCBI Taxonomy" id="7719"/>
    <lineage>
        <taxon>Eukaryota</taxon>
        <taxon>Metazoa</taxon>
        <taxon>Chordata</taxon>
        <taxon>Tunicata</taxon>
        <taxon>Ascidiacea</taxon>
        <taxon>Phlebobranchia</taxon>
        <taxon>Cionidae</taxon>
        <taxon>Ciona</taxon>
    </lineage>
</organism>
<keyword evidence="2" id="KW-0677">Repeat</keyword>
<evidence type="ECO:0000256" key="2">
    <source>
        <dbReference type="ARBA" id="ARBA00022737"/>
    </source>
</evidence>
<dbReference type="STRING" id="7719.ENSCINP00000011067"/>
<dbReference type="GO" id="GO:0005524">
    <property type="term" value="F:ATP binding"/>
    <property type="evidence" value="ECO:0000318"/>
    <property type="project" value="GO_Central"/>
</dbReference>
<reference evidence="7" key="3">
    <citation type="submission" date="2025-09" db="UniProtKB">
        <authorList>
            <consortium name="Ensembl"/>
        </authorList>
    </citation>
    <scope>IDENTIFICATION</scope>
</reference>
<comment type="similarity">
    <text evidence="1">Belongs to the ABC transporter superfamily. ABCF family. EF3 subfamily.</text>
</comment>
<evidence type="ECO:0000256" key="3">
    <source>
        <dbReference type="ARBA" id="ARBA00022741"/>
    </source>
</evidence>
<evidence type="ECO:0000256" key="5">
    <source>
        <dbReference type="SAM" id="MobiDB-lite"/>
    </source>
</evidence>
<evidence type="ECO:0000313" key="8">
    <source>
        <dbReference type="Proteomes" id="UP000008144"/>
    </source>
</evidence>
<feature type="domain" description="ABC transporter" evidence="6">
    <location>
        <begin position="477"/>
        <end position="691"/>
    </location>
</feature>
<accession>F7AVY6</accession>
<dbReference type="GeneTree" id="ENSGT00940000158329"/>
<reference evidence="8" key="1">
    <citation type="journal article" date="2002" name="Science">
        <title>The draft genome of Ciona intestinalis: insights into chordate and vertebrate origins.</title>
        <authorList>
            <person name="Dehal P."/>
            <person name="Satou Y."/>
            <person name="Campbell R.K."/>
            <person name="Chapman J."/>
            <person name="Degnan B."/>
            <person name="De Tomaso A."/>
            <person name="Davidson B."/>
            <person name="Di Gregorio A."/>
            <person name="Gelpke M."/>
            <person name="Goodstein D.M."/>
            <person name="Harafuji N."/>
            <person name="Hastings K.E."/>
            <person name="Ho I."/>
            <person name="Hotta K."/>
            <person name="Huang W."/>
            <person name="Kawashima T."/>
            <person name="Lemaire P."/>
            <person name="Martinez D."/>
            <person name="Meinertzhagen I.A."/>
            <person name="Necula S."/>
            <person name="Nonaka M."/>
            <person name="Putnam N."/>
            <person name="Rash S."/>
            <person name="Saiga H."/>
            <person name="Satake M."/>
            <person name="Terry A."/>
            <person name="Yamada L."/>
            <person name="Wang H.G."/>
            <person name="Awazu S."/>
            <person name="Azumi K."/>
            <person name="Boore J."/>
            <person name="Branno M."/>
            <person name="Chin-Bow S."/>
            <person name="DeSantis R."/>
            <person name="Doyle S."/>
            <person name="Francino P."/>
            <person name="Keys D.N."/>
            <person name="Haga S."/>
            <person name="Hayashi H."/>
            <person name="Hino K."/>
            <person name="Imai K.S."/>
            <person name="Inaba K."/>
            <person name="Kano S."/>
            <person name="Kobayashi K."/>
            <person name="Kobayashi M."/>
            <person name="Lee B.I."/>
            <person name="Makabe K.W."/>
            <person name="Manohar C."/>
            <person name="Matassi G."/>
            <person name="Medina M."/>
            <person name="Mochizuki Y."/>
            <person name="Mount S."/>
            <person name="Morishita T."/>
            <person name="Miura S."/>
            <person name="Nakayama A."/>
            <person name="Nishizaka S."/>
            <person name="Nomoto H."/>
            <person name="Ohta F."/>
            <person name="Oishi K."/>
            <person name="Rigoutsos I."/>
            <person name="Sano M."/>
            <person name="Sasaki A."/>
            <person name="Sasakura Y."/>
            <person name="Shoguchi E."/>
            <person name="Shin-i T."/>
            <person name="Spagnuolo A."/>
            <person name="Stainier D."/>
            <person name="Suzuki M.M."/>
            <person name="Tassy O."/>
            <person name="Takatori N."/>
            <person name="Tokuoka M."/>
            <person name="Yagi K."/>
            <person name="Yoshizaki F."/>
            <person name="Wada S."/>
            <person name="Zhang C."/>
            <person name="Hyatt P.D."/>
            <person name="Larimer F."/>
            <person name="Detter C."/>
            <person name="Doggett N."/>
            <person name="Glavina T."/>
            <person name="Hawkins T."/>
            <person name="Richardson P."/>
            <person name="Lucas S."/>
            <person name="Kohara Y."/>
            <person name="Levine M."/>
            <person name="Satoh N."/>
            <person name="Rokhsar D.S."/>
        </authorList>
    </citation>
    <scope>NUCLEOTIDE SEQUENCE [LARGE SCALE GENOMIC DNA]</scope>
</reference>
<feature type="domain" description="ABC transporter" evidence="6">
    <location>
        <begin position="153"/>
        <end position="397"/>
    </location>
</feature>
<evidence type="ECO:0000256" key="1">
    <source>
        <dbReference type="ARBA" id="ARBA00011054"/>
    </source>
</evidence>
<dbReference type="SMART" id="SM00382">
    <property type="entry name" value="AAA"/>
    <property type="match status" value="2"/>
</dbReference>
<dbReference type="Pfam" id="PF12848">
    <property type="entry name" value="ABC_tran_Xtn"/>
    <property type="match status" value="1"/>
</dbReference>
<dbReference type="OMA" id="ARLVLCM"/>
<feature type="compositionally biased region" description="Basic and acidic residues" evidence="5">
    <location>
        <begin position="40"/>
        <end position="51"/>
    </location>
</feature>
<dbReference type="InParanoid" id="F7AVY6"/>
<feature type="compositionally biased region" description="Acidic residues" evidence="5">
    <location>
        <begin position="67"/>
        <end position="76"/>
    </location>
</feature>
<evidence type="ECO:0000313" key="7">
    <source>
        <dbReference type="Ensembl" id="ENSCINP00000011067.3"/>
    </source>
</evidence>
<keyword evidence="3" id="KW-0547">Nucleotide-binding</keyword>
<dbReference type="InterPro" id="IPR050611">
    <property type="entry name" value="ABCF"/>
</dbReference>
<name>F7AVY6_CIOIN</name>
<dbReference type="CDD" id="cd03221">
    <property type="entry name" value="ABCF_EF-3"/>
    <property type="match status" value="2"/>
</dbReference>
<dbReference type="PANTHER" id="PTHR19211">
    <property type="entry name" value="ATP-BINDING TRANSPORT PROTEIN-RELATED"/>
    <property type="match status" value="1"/>
</dbReference>
<dbReference type="GO" id="GO:0016887">
    <property type="term" value="F:ATP hydrolysis activity"/>
    <property type="evidence" value="ECO:0007669"/>
    <property type="project" value="InterPro"/>
</dbReference>
<dbReference type="HOGENOM" id="CLU_000604_36_6_1"/>
<dbReference type="PROSITE" id="PS00211">
    <property type="entry name" value="ABC_TRANSPORTER_1"/>
    <property type="match status" value="2"/>
</dbReference>
<dbReference type="Proteomes" id="UP000008144">
    <property type="component" value="Unassembled WGS sequence"/>
</dbReference>
<sequence>DPDAVTDVQNGAKPVEKKTKKKKNSKKSFFEELQEDDGTKEEPVVEKDLVQDMKQVTISERSKEEREENEEEEEQIQDFTHEDGPVNEELEADEELMKNMTRKERKKYLKDLQYKKQLAEMETQRTNDELGNFSVSEQKSSSSAQTYENTSDIKIESFSIAAKGKDLLKNANLTIVAGRRYGLLGPNGKGKTTLLRHIAARKLSIPAHIDILYCEQEVKADETPAIEAVLNADTERLRLLKLEKELTARQMKGDLSVQDDLKKLYEDMEAIGVDSAESRARRILAGLGFTASMQKRATHDFSGGWRMRVSLARALFLEPTLLLLDEPTNHLDLNAVIWLDNYLQNWKKTLLVVSHDQAFLNNVCTDIIHLEDLKLNPYRGNYSQFKKMHEQRLRERMKDYEKQEKKLKSLKAHGSSKVAAEKKQKEALTRKQEKGQKRGASVMVESVDTTTELITKPREYVVKFSFPDPPTLSPPILGLHNVDFAYENQPPLFKNIDFGIDMDSRIAIVGPNGVGKSTLLKLLCGYLEPTVGESRRNPRLRFAYYSQHSADQLDLDKSATQYLRDKFNLDYQASRKRLGSVGLVSHAHEIPIRDLSGGQKARVALAELISYAPDILILDEPTNNLDLESIDALAAAINQYKGGVLIVSHDARLITETDCTLWVVESQTVNQIEGDFDDYKQEILESLGEEVVQNKQLLSNACIVC</sequence>
<dbReference type="Gene3D" id="3.40.50.300">
    <property type="entry name" value="P-loop containing nucleotide triphosphate hydrolases"/>
    <property type="match status" value="2"/>
</dbReference>
<evidence type="ECO:0000256" key="4">
    <source>
        <dbReference type="ARBA" id="ARBA00022840"/>
    </source>
</evidence>
<dbReference type="InterPro" id="IPR027417">
    <property type="entry name" value="P-loop_NTPase"/>
</dbReference>
<dbReference type="FunFam" id="3.40.50.300:FF:005439">
    <property type="entry name" value="Uncharacterized protein"/>
    <property type="match status" value="1"/>
</dbReference>
<dbReference type="PANTHER" id="PTHR19211:SF14">
    <property type="entry name" value="ATP-BINDING CASSETTE SUB-FAMILY F MEMBER 1"/>
    <property type="match status" value="1"/>
</dbReference>
<dbReference type="FunCoup" id="F7AVY6">
    <property type="interactions" value="1157"/>
</dbReference>
<keyword evidence="4" id="KW-0067">ATP-binding</keyword>
<protein>
    <recommendedName>
        <fullName evidence="6">ABC transporter domain-containing protein</fullName>
    </recommendedName>
</protein>
<dbReference type="InterPro" id="IPR032781">
    <property type="entry name" value="ABC_tran_Xtn"/>
</dbReference>
<dbReference type="PROSITE" id="PS50893">
    <property type="entry name" value="ABC_TRANSPORTER_2"/>
    <property type="match status" value="2"/>
</dbReference>
<feature type="region of interest" description="Disordered" evidence="5">
    <location>
        <begin position="404"/>
        <end position="442"/>
    </location>
</feature>
<dbReference type="InterPro" id="IPR003593">
    <property type="entry name" value="AAA+_ATPase"/>
</dbReference>
<dbReference type="InterPro" id="IPR017871">
    <property type="entry name" value="ABC_transporter-like_CS"/>
</dbReference>
<evidence type="ECO:0000259" key="6">
    <source>
        <dbReference type="PROSITE" id="PS50893"/>
    </source>
</evidence>
<keyword evidence="8" id="KW-1185">Reference proteome</keyword>
<feature type="region of interest" description="Disordered" evidence="5">
    <location>
        <begin position="1"/>
        <end position="87"/>
    </location>
</feature>
<feature type="compositionally biased region" description="Low complexity" evidence="5">
    <location>
        <begin position="134"/>
        <end position="143"/>
    </location>
</feature>
<dbReference type="FunFam" id="3.40.50.300:FF:000011">
    <property type="entry name" value="Putative ABC transporter ATP-binding component"/>
    <property type="match status" value="1"/>
</dbReference>
<dbReference type="Pfam" id="PF00005">
    <property type="entry name" value="ABC_tran"/>
    <property type="match status" value="2"/>
</dbReference>